<dbReference type="Pfam" id="PF24827">
    <property type="entry name" value="AstE_AspA_cat"/>
    <property type="match status" value="1"/>
</dbReference>
<keyword evidence="2" id="KW-0479">Metal-binding</keyword>
<proteinExistence type="predicted"/>
<evidence type="ECO:0000256" key="2">
    <source>
        <dbReference type="ARBA" id="ARBA00022723"/>
    </source>
</evidence>
<sequence length="385" mass="41708">MPRSVEKITLVSPSPGTERHIAVHRFGTPGARPKVYLQAAIHADELPAMMALHHLRPMLEEADAKGQIKGEIVVVPVANPVGLAQNIAGYHLGRFDLVSRENFNRNFLPVAEGIAEEVKPKLTNDATKNVEIVRKAAVAWLTAQAPRNENESLKFTLQRLAIDSDICLDLHCAGEATMHLFMHQDSYDEGGAELSAQIGSMATLVSRHASGGARAFSQSIGGLWSDLRGLVQDEAKPVPQACISATVEYRGRVDVTDGFGKPDAENLFKVLQRYGAIAGDPGPLPKPLCEAVPVSAMEVGYAPVTGVLTYHKAPGDMVKKGEVVCEIIDPYAEDQTKARVPVQSLADGILFGRRPERIARPGMVIFRIASDKPLAHRMNRPALDD</sequence>
<keyword evidence="3" id="KW-0378">Hydrolase</keyword>
<dbReference type="Gene3D" id="3.40.630.10">
    <property type="entry name" value="Zn peptidases"/>
    <property type="match status" value="1"/>
</dbReference>
<dbReference type="RefSeq" id="WP_121219538.1">
    <property type="nucleotide sequence ID" value="NZ_RBIG01000002.1"/>
</dbReference>
<evidence type="ECO:0000256" key="4">
    <source>
        <dbReference type="ARBA" id="ARBA00022833"/>
    </source>
</evidence>
<gene>
    <name evidence="6" type="ORF">BCL74_1953</name>
</gene>
<accession>A0A420WGA4</accession>
<dbReference type="GO" id="GO:0016788">
    <property type="term" value="F:hydrolase activity, acting on ester bonds"/>
    <property type="evidence" value="ECO:0007669"/>
    <property type="project" value="InterPro"/>
</dbReference>
<dbReference type="SUPFAM" id="SSF53187">
    <property type="entry name" value="Zn-dependent exopeptidases"/>
    <property type="match status" value="1"/>
</dbReference>
<evidence type="ECO:0000313" key="7">
    <source>
        <dbReference type="Proteomes" id="UP000277424"/>
    </source>
</evidence>
<evidence type="ECO:0000313" key="6">
    <source>
        <dbReference type="EMBL" id="RKQ70017.1"/>
    </source>
</evidence>
<reference evidence="6 7" key="1">
    <citation type="submission" date="2018-10" db="EMBL/GenBank/DDBJ databases">
        <title>Comparative analysis of microorganisms from saline springs in Andes Mountain Range, Colombia.</title>
        <authorList>
            <person name="Rubin E."/>
        </authorList>
    </citation>
    <scope>NUCLEOTIDE SEQUENCE [LARGE SCALE GENOMIC DNA]</scope>
    <source>
        <strain evidence="6 7">USBA 36</strain>
    </source>
</reference>
<protein>
    <recommendedName>
        <fullName evidence="5">Succinylglutamate desuccinylase/Aspartoacylase catalytic domain-containing protein</fullName>
    </recommendedName>
</protein>
<dbReference type="InterPro" id="IPR055438">
    <property type="entry name" value="AstE_AspA_cat"/>
</dbReference>
<dbReference type="PANTHER" id="PTHR37326">
    <property type="entry name" value="BLL3975 PROTEIN"/>
    <property type="match status" value="1"/>
</dbReference>
<name>A0A420WGA4_9PROT</name>
<comment type="caution">
    <text evidence="6">The sequence shown here is derived from an EMBL/GenBank/DDBJ whole genome shotgun (WGS) entry which is preliminary data.</text>
</comment>
<organism evidence="6 7">
    <name type="scientific">Oceanibaculum indicum</name>
    <dbReference type="NCBI Taxonomy" id="526216"/>
    <lineage>
        <taxon>Bacteria</taxon>
        <taxon>Pseudomonadati</taxon>
        <taxon>Pseudomonadota</taxon>
        <taxon>Alphaproteobacteria</taxon>
        <taxon>Rhodospirillales</taxon>
        <taxon>Oceanibaculaceae</taxon>
        <taxon>Oceanibaculum</taxon>
    </lineage>
</organism>
<evidence type="ECO:0000256" key="3">
    <source>
        <dbReference type="ARBA" id="ARBA00022801"/>
    </source>
</evidence>
<dbReference type="AlphaFoldDB" id="A0A420WGA4"/>
<keyword evidence="4" id="KW-0862">Zinc</keyword>
<comment type="cofactor">
    <cofactor evidence="1">
        <name>Zn(2+)</name>
        <dbReference type="ChEBI" id="CHEBI:29105"/>
    </cofactor>
</comment>
<dbReference type="CDD" id="cd06250">
    <property type="entry name" value="M14_PaAOTO_like"/>
    <property type="match status" value="1"/>
</dbReference>
<feature type="domain" description="Succinylglutamate desuccinylase/Aspartoacylase catalytic" evidence="5">
    <location>
        <begin position="33"/>
        <end position="192"/>
    </location>
</feature>
<dbReference type="EMBL" id="RBIG01000002">
    <property type="protein sequence ID" value="RKQ70017.1"/>
    <property type="molecule type" value="Genomic_DNA"/>
</dbReference>
<dbReference type="GO" id="GO:0046872">
    <property type="term" value="F:metal ion binding"/>
    <property type="evidence" value="ECO:0007669"/>
    <property type="project" value="UniProtKB-KW"/>
</dbReference>
<dbReference type="OrthoDB" id="9782876at2"/>
<evidence type="ECO:0000259" key="5">
    <source>
        <dbReference type="Pfam" id="PF24827"/>
    </source>
</evidence>
<dbReference type="Proteomes" id="UP000277424">
    <property type="component" value="Unassembled WGS sequence"/>
</dbReference>
<dbReference type="InterPro" id="IPR053138">
    <property type="entry name" value="N-alpha-Ac-DABA_deacetylase"/>
</dbReference>
<dbReference type="PANTHER" id="PTHR37326:SF1">
    <property type="entry name" value="BLL3975 PROTEIN"/>
    <property type="match status" value="1"/>
</dbReference>
<evidence type="ECO:0000256" key="1">
    <source>
        <dbReference type="ARBA" id="ARBA00001947"/>
    </source>
</evidence>